<evidence type="ECO:0000313" key="1">
    <source>
        <dbReference type="EMBL" id="MDY0394990.1"/>
    </source>
</evidence>
<protein>
    <recommendedName>
        <fullName evidence="3">Mandelate racemase / muconate lactonizing enzyme, N-terminal domain</fullName>
    </recommendedName>
</protein>
<dbReference type="Gene3D" id="3.30.390.10">
    <property type="entry name" value="Enolase-like, N-terminal domain"/>
    <property type="match status" value="1"/>
</dbReference>
<dbReference type="EMBL" id="JAWDIP010000003">
    <property type="protein sequence ID" value="MDY0394990.1"/>
    <property type="molecule type" value="Genomic_DNA"/>
</dbReference>
<organism evidence="1 2">
    <name type="scientific">Tigheibacillus halophilus</name>
    <dbReference type="NCBI Taxonomy" id="361280"/>
    <lineage>
        <taxon>Bacteria</taxon>
        <taxon>Bacillati</taxon>
        <taxon>Bacillota</taxon>
        <taxon>Bacilli</taxon>
        <taxon>Bacillales</taxon>
        <taxon>Bacillaceae</taxon>
        <taxon>Tigheibacillus</taxon>
    </lineage>
</organism>
<gene>
    <name evidence="1" type="ORF">RWE15_11805</name>
</gene>
<proteinExistence type="predicted"/>
<evidence type="ECO:0008006" key="3">
    <source>
        <dbReference type="Google" id="ProtNLM"/>
    </source>
</evidence>
<name>A0ABU5C7E8_9BACI</name>
<dbReference type="InterPro" id="IPR029017">
    <property type="entry name" value="Enolase-like_N"/>
</dbReference>
<sequence length="86" mass="9428">MKITKIDINYIELPLKEPFIISYASYDTMPAVITKVYTDVGIIGFGESIPDEHVTGGVGTQCVCRFEAPVDSGNYGKGSAQYPRYS</sequence>
<keyword evidence="2" id="KW-1185">Reference proteome</keyword>
<evidence type="ECO:0000313" key="2">
    <source>
        <dbReference type="Proteomes" id="UP001281447"/>
    </source>
</evidence>
<dbReference type="SUPFAM" id="SSF54826">
    <property type="entry name" value="Enolase N-terminal domain-like"/>
    <property type="match status" value="1"/>
</dbReference>
<reference evidence="1 2" key="1">
    <citation type="submission" date="2023-10" db="EMBL/GenBank/DDBJ databases">
        <title>Virgibacillus halophilus 5B73C genome.</title>
        <authorList>
            <person name="Miliotis G."/>
            <person name="Sengupta P."/>
            <person name="Hameed A."/>
            <person name="Chuvochina M."/>
            <person name="Mcdonagh F."/>
            <person name="Simpson A.C."/>
            <person name="Singh N.K."/>
            <person name="Rekha P.D."/>
            <person name="Raman K."/>
            <person name="Hugenholtz P."/>
            <person name="Venkateswaran K."/>
        </authorList>
    </citation>
    <scope>NUCLEOTIDE SEQUENCE [LARGE SCALE GENOMIC DNA]</scope>
    <source>
        <strain evidence="1 2">5B73C</strain>
    </source>
</reference>
<accession>A0ABU5C7E8</accession>
<comment type="caution">
    <text evidence="1">The sequence shown here is derived from an EMBL/GenBank/DDBJ whole genome shotgun (WGS) entry which is preliminary data.</text>
</comment>
<dbReference type="Proteomes" id="UP001281447">
    <property type="component" value="Unassembled WGS sequence"/>
</dbReference>